<evidence type="ECO:0000313" key="4">
    <source>
        <dbReference type="Proteomes" id="UP001218362"/>
    </source>
</evidence>
<sequence>MSKAALLAAAAALGALVTPVHAQAQDAAAATGPVQGVAIKGGLSYVPENFARFVPRSALDMVNRVPGFSIRDNDEARGLGEATSNILVNGERVANKAESVYDRMARIPADKVERIEIVDASNFAIPGLAGQVANIVTRPGGISGQFKWNAAVRPHFAPDNFYGGEVSLNGTAGKLEYTLALSNSNGRGGVGGPYSLSDGAGATTELRDMVLAVKNENPQVAATIKWDAPGSSVGNFHANYHRTYFDLLRTETRDLITGTDNDWRYDAHERGYDYEIGGDFEFALGPGRLKLIGLHNENHGHYYETAVSDYLDATPSDGSRYRSFTDTAETIARGEYGWKMLGGDWQLAVEAAYNGLDRVSHLLDLRPDGVFEEQPFPGSTGGVREDRYEAILTHTRQLAPNLSFQLGAGAEYSRLAETGPGGLVRTFYRPKGSATLSWTPKKGIDLSLKLARKVGQLSFDDFLADVDLGNNTENSSNALLKPNQNWEANFEAKKDFGRWGSSTLKLYGTWLKDAVTLVPLPGPNPGDPLVEGVGNVDRAQTYGVSLDSTVNLDPLGFKGAKIDFTGSLEKTRIRDPLTHVIRQFSYEEPVNLEVSLRHDIPKTAWAWGGGIEYHKALPYYRLDEVGYDHEGPIYTWAFIEHKNVFGMTAHLEVFNLTNGRGLVKRTIYDGPRDSSPILFVEHRNQLVGPIVQFSLKGTF</sequence>
<dbReference type="Proteomes" id="UP001218362">
    <property type="component" value="Chromosome"/>
</dbReference>
<dbReference type="SUPFAM" id="SSF56935">
    <property type="entry name" value="Porins"/>
    <property type="match status" value="1"/>
</dbReference>
<feature type="domain" description="TonB-dependent receptor plug" evidence="2">
    <location>
        <begin position="54"/>
        <end position="127"/>
    </location>
</feature>
<proteinExistence type="predicted"/>
<keyword evidence="1" id="KW-0732">Signal</keyword>
<name>A0AAJ5X433_9SPHN</name>
<dbReference type="EMBL" id="CP119316">
    <property type="protein sequence ID" value="WEK46078.1"/>
    <property type="molecule type" value="Genomic_DNA"/>
</dbReference>
<evidence type="ECO:0000313" key="3">
    <source>
        <dbReference type="EMBL" id="WEK46078.1"/>
    </source>
</evidence>
<feature type="signal peptide" evidence="1">
    <location>
        <begin position="1"/>
        <end position="22"/>
    </location>
</feature>
<dbReference type="KEGG" id="acob:P0Y56_13780"/>
<dbReference type="Gene3D" id="2.170.130.10">
    <property type="entry name" value="TonB-dependent receptor, plug domain"/>
    <property type="match status" value="1"/>
</dbReference>
<organism evidence="3 4">
    <name type="scientific">Candidatus Andeanibacterium colombiense</name>
    <dbReference type="NCBI Taxonomy" id="3121345"/>
    <lineage>
        <taxon>Bacteria</taxon>
        <taxon>Pseudomonadati</taxon>
        <taxon>Pseudomonadota</taxon>
        <taxon>Alphaproteobacteria</taxon>
        <taxon>Sphingomonadales</taxon>
        <taxon>Sphingomonadaceae</taxon>
        <taxon>Candidatus Andeanibacterium</taxon>
    </lineage>
</organism>
<accession>A0AAJ5X433</accession>
<dbReference type="InterPro" id="IPR012910">
    <property type="entry name" value="Plug_dom"/>
</dbReference>
<evidence type="ECO:0000259" key="2">
    <source>
        <dbReference type="Pfam" id="PF07715"/>
    </source>
</evidence>
<keyword evidence="3" id="KW-0675">Receptor</keyword>
<dbReference type="InterPro" id="IPR037066">
    <property type="entry name" value="Plug_dom_sf"/>
</dbReference>
<gene>
    <name evidence="3" type="ORF">P0Y56_13780</name>
</gene>
<dbReference type="Pfam" id="PF07715">
    <property type="entry name" value="Plug"/>
    <property type="match status" value="1"/>
</dbReference>
<evidence type="ECO:0000256" key="1">
    <source>
        <dbReference type="SAM" id="SignalP"/>
    </source>
</evidence>
<dbReference type="AlphaFoldDB" id="A0AAJ5X433"/>
<reference evidence="3" key="1">
    <citation type="submission" date="2023-03" db="EMBL/GenBank/DDBJ databases">
        <title>Andean soil-derived lignocellulolytic bacterial consortium as a source of novel taxa and putative plastic-active enzymes.</title>
        <authorList>
            <person name="Diaz-Garcia L."/>
            <person name="Chuvochina M."/>
            <person name="Feuerriegel G."/>
            <person name="Bunk B."/>
            <person name="Sproer C."/>
            <person name="Streit W.R."/>
            <person name="Rodriguez L.M."/>
            <person name="Overmann J."/>
            <person name="Jimenez D.J."/>
        </authorList>
    </citation>
    <scope>NUCLEOTIDE SEQUENCE</scope>
    <source>
        <strain evidence="3">MAG 26</strain>
    </source>
</reference>
<feature type="chain" id="PRO_5042462632" evidence="1">
    <location>
        <begin position="23"/>
        <end position="699"/>
    </location>
</feature>
<protein>
    <submittedName>
        <fullName evidence="3">TonB-dependent receptor</fullName>
    </submittedName>
</protein>